<reference evidence="2" key="1">
    <citation type="journal article" date="2014" name="Proc. Natl. Acad. Sci. U.S.A.">
        <title>Extensive sampling of basidiomycete genomes demonstrates inadequacy of the white-rot/brown-rot paradigm for wood decay fungi.</title>
        <authorList>
            <person name="Riley R."/>
            <person name="Salamov A.A."/>
            <person name="Brown D.W."/>
            <person name="Nagy L.G."/>
            <person name="Floudas D."/>
            <person name="Held B.W."/>
            <person name="Levasseur A."/>
            <person name="Lombard V."/>
            <person name="Morin E."/>
            <person name="Otillar R."/>
            <person name="Lindquist E.A."/>
            <person name="Sun H."/>
            <person name="LaButti K.M."/>
            <person name="Schmutz J."/>
            <person name="Jabbour D."/>
            <person name="Luo H."/>
            <person name="Baker S.E."/>
            <person name="Pisabarro A.G."/>
            <person name="Walton J.D."/>
            <person name="Blanchette R.A."/>
            <person name="Henrissat B."/>
            <person name="Martin F."/>
            <person name="Cullen D."/>
            <person name="Hibbett D.S."/>
            <person name="Grigoriev I.V."/>
        </authorList>
    </citation>
    <scope>NUCLEOTIDE SEQUENCE [LARGE SCALE GENOMIC DNA]</scope>
    <source>
        <strain evidence="2">CBS 339.88</strain>
    </source>
</reference>
<dbReference type="AlphaFoldDB" id="A0A067TM72"/>
<dbReference type="EMBL" id="KL142372">
    <property type="protein sequence ID" value="KDR80048.1"/>
    <property type="molecule type" value="Genomic_DNA"/>
</dbReference>
<dbReference type="Proteomes" id="UP000027222">
    <property type="component" value="Unassembled WGS sequence"/>
</dbReference>
<dbReference type="Gene3D" id="3.40.50.1820">
    <property type="entry name" value="alpha/beta hydrolase"/>
    <property type="match status" value="1"/>
</dbReference>
<proteinExistence type="predicted"/>
<gene>
    <name evidence="1" type="ORF">GALMADRAFT_61697</name>
</gene>
<protein>
    <recommendedName>
        <fullName evidence="3">AB hydrolase-1 domain-containing protein</fullName>
    </recommendedName>
</protein>
<evidence type="ECO:0000313" key="1">
    <source>
        <dbReference type="EMBL" id="KDR80048.1"/>
    </source>
</evidence>
<dbReference type="SUPFAM" id="SSF53474">
    <property type="entry name" value="alpha/beta-Hydrolases"/>
    <property type="match status" value="1"/>
</dbReference>
<evidence type="ECO:0000313" key="2">
    <source>
        <dbReference type="Proteomes" id="UP000027222"/>
    </source>
</evidence>
<dbReference type="OrthoDB" id="5311491at2759"/>
<organism evidence="1 2">
    <name type="scientific">Galerina marginata (strain CBS 339.88)</name>
    <dbReference type="NCBI Taxonomy" id="685588"/>
    <lineage>
        <taxon>Eukaryota</taxon>
        <taxon>Fungi</taxon>
        <taxon>Dikarya</taxon>
        <taxon>Basidiomycota</taxon>
        <taxon>Agaricomycotina</taxon>
        <taxon>Agaricomycetes</taxon>
        <taxon>Agaricomycetidae</taxon>
        <taxon>Agaricales</taxon>
        <taxon>Agaricineae</taxon>
        <taxon>Strophariaceae</taxon>
        <taxon>Galerina</taxon>
    </lineage>
</organism>
<sequence length="252" mass="28573">MFSRTFSLSGGSDIFFTDSGAPAGSTDYTTLIVLHGSAFNGRNLEILHDYAHKYNLRTVIWNRREYPGSTKYTDAELEDYNEGRKAFLDGLAIQVCEFLKQYVKKENIPKISADRNSGGFAIMGWSMGTATAMPLFSDPTLISAESYILLEQYVKDLILYDPPYLSFGYEPPADPKAYNVWADPAFKTPKELYHNFALWVSSFFDHPDVSGSTYGLNYKDRSTDSATVSLWTQEEFERNFSESAVSRSEFRM</sequence>
<keyword evidence="2" id="KW-1185">Reference proteome</keyword>
<accession>A0A067TM72</accession>
<evidence type="ECO:0008006" key="3">
    <source>
        <dbReference type="Google" id="ProtNLM"/>
    </source>
</evidence>
<name>A0A067TM72_GALM3</name>
<dbReference type="HOGENOM" id="CLU_045014_1_0_1"/>
<dbReference type="InterPro" id="IPR029058">
    <property type="entry name" value="AB_hydrolase_fold"/>
</dbReference>